<gene>
    <name evidence="1" type="ORF">SAMN02745217_02619</name>
</gene>
<reference evidence="1 2" key="1">
    <citation type="submission" date="2016-12" db="EMBL/GenBank/DDBJ databases">
        <authorList>
            <person name="Song W.-J."/>
            <person name="Kurnit D.M."/>
        </authorList>
    </citation>
    <scope>NUCLEOTIDE SEQUENCE [LARGE SCALE GENOMIC DNA]</scope>
    <source>
        <strain evidence="1 2">DSM 12503</strain>
    </source>
</reference>
<name>A0A1M7YC35_9FIRM</name>
<dbReference type="EMBL" id="FRFD01000007">
    <property type="protein sequence ID" value="SHO50173.1"/>
    <property type="molecule type" value="Genomic_DNA"/>
</dbReference>
<protein>
    <submittedName>
        <fullName evidence="1">Uncharacterized protein</fullName>
    </submittedName>
</protein>
<dbReference type="RefSeq" id="WP_073589300.1">
    <property type="nucleotide sequence ID" value="NZ_FRFD01000007.1"/>
</dbReference>
<dbReference type="AlphaFoldDB" id="A0A1M7YC35"/>
<dbReference type="Proteomes" id="UP000184612">
    <property type="component" value="Unassembled WGS sequence"/>
</dbReference>
<dbReference type="OrthoDB" id="9974421at2"/>
<sequence length="168" mass="19990">MSENNVAYLVTSGCYSDYAVDSVFLDKEKAYLYAQLHQMRVESYDIRDNMKIIPGLKIKVIYRKETGKTKGEYFDFQILRAQLDNYTRNETEFRNYPNIQKTFSRLEIVRYIPFSVTFTEEDEKHINDKYMKVCYDIMAYCQERVSAGYSDKQINGFLESKFERGKIE</sequence>
<organism evidence="1 2">
    <name type="scientific">Anaerocolumna xylanovorans DSM 12503</name>
    <dbReference type="NCBI Taxonomy" id="1121345"/>
    <lineage>
        <taxon>Bacteria</taxon>
        <taxon>Bacillati</taxon>
        <taxon>Bacillota</taxon>
        <taxon>Clostridia</taxon>
        <taxon>Lachnospirales</taxon>
        <taxon>Lachnospiraceae</taxon>
        <taxon>Anaerocolumna</taxon>
    </lineage>
</organism>
<accession>A0A1M7YC35</accession>
<keyword evidence="2" id="KW-1185">Reference proteome</keyword>
<evidence type="ECO:0000313" key="2">
    <source>
        <dbReference type="Proteomes" id="UP000184612"/>
    </source>
</evidence>
<dbReference type="STRING" id="1121345.SAMN02745217_02619"/>
<proteinExistence type="predicted"/>
<evidence type="ECO:0000313" key="1">
    <source>
        <dbReference type="EMBL" id="SHO50173.1"/>
    </source>
</evidence>